<accession>A0AAV4TR11</accession>
<comment type="caution">
    <text evidence="2">The sequence shown here is derived from an EMBL/GenBank/DDBJ whole genome shotgun (WGS) entry which is preliminary data.</text>
</comment>
<organism evidence="2 3">
    <name type="scientific">Caerostris darwini</name>
    <dbReference type="NCBI Taxonomy" id="1538125"/>
    <lineage>
        <taxon>Eukaryota</taxon>
        <taxon>Metazoa</taxon>
        <taxon>Ecdysozoa</taxon>
        <taxon>Arthropoda</taxon>
        <taxon>Chelicerata</taxon>
        <taxon>Arachnida</taxon>
        <taxon>Araneae</taxon>
        <taxon>Araneomorphae</taxon>
        <taxon>Entelegynae</taxon>
        <taxon>Araneoidea</taxon>
        <taxon>Araneidae</taxon>
        <taxon>Caerostris</taxon>
    </lineage>
</organism>
<keyword evidence="3" id="KW-1185">Reference proteome</keyword>
<dbReference type="EMBL" id="BPLQ01010186">
    <property type="protein sequence ID" value="GIY49018.1"/>
    <property type="molecule type" value="Genomic_DNA"/>
</dbReference>
<proteinExistence type="predicted"/>
<name>A0AAV4TR11_9ARAC</name>
<evidence type="ECO:0000256" key="1">
    <source>
        <dbReference type="SAM" id="MobiDB-lite"/>
    </source>
</evidence>
<dbReference type="AlphaFoldDB" id="A0AAV4TR11"/>
<sequence>MHVQWKRYYISFFFPTCVLYDHSTSVLCNPESVQRPRSAGSDVSNLQKGMEVVDEFDGSIPMATLPQGHPGGLRAEKKKSHNMVQQIVRH</sequence>
<evidence type="ECO:0000313" key="3">
    <source>
        <dbReference type="Proteomes" id="UP001054837"/>
    </source>
</evidence>
<evidence type="ECO:0000313" key="2">
    <source>
        <dbReference type="EMBL" id="GIY49018.1"/>
    </source>
</evidence>
<gene>
    <name evidence="2" type="ORF">CDAR_520191</name>
</gene>
<reference evidence="2 3" key="1">
    <citation type="submission" date="2021-06" db="EMBL/GenBank/DDBJ databases">
        <title>Caerostris darwini draft genome.</title>
        <authorList>
            <person name="Kono N."/>
            <person name="Arakawa K."/>
        </authorList>
    </citation>
    <scope>NUCLEOTIDE SEQUENCE [LARGE SCALE GENOMIC DNA]</scope>
</reference>
<protein>
    <submittedName>
        <fullName evidence="2">Uncharacterized protein</fullName>
    </submittedName>
</protein>
<feature type="region of interest" description="Disordered" evidence="1">
    <location>
        <begin position="70"/>
        <end position="90"/>
    </location>
</feature>
<dbReference type="Proteomes" id="UP001054837">
    <property type="component" value="Unassembled WGS sequence"/>
</dbReference>